<dbReference type="RefSeq" id="WP_202245792.1">
    <property type="nucleotide sequence ID" value="NZ_JAESIY010000010.1"/>
</dbReference>
<evidence type="ECO:0000256" key="5">
    <source>
        <dbReference type="ARBA" id="ARBA00023077"/>
    </source>
</evidence>
<feature type="chain" id="PRO_5036861047" evidence="10">
    <location>
        <begin position="25"/>
        <end position="1026"/>
    </location>
</feature>
<evidence type="ECO:0000256" key="1">
    <source>
        <dbReference type="ARBA" id="ARBA00004571"/>
    </source>
</evidence>
<evidence type="ECO:0000256" key="6">
    <source>
        <dbReference type="ARBA" id="ARBA00023136"/>
    </source>
</evidence>
<dbReference type="AlphaFoldDB" id="A0A937K0W0"/>
<keyword evidence="10" id="KW-0732">Signal</keyword>
<comment type="caution">
    <text evidence="13">The sequence shown here is derived from an EMBL/GenBank/DDBJ whole genome shotgun (WGS) entry which is preliminary data.</text>
</comment>
<comment type="subcellular location">
    <subcellularLocation>
        <location evidence="1 8">Cell outer membrane</location>
        <topology evidence="1 8">Multi-pass membrane protein</topology>
    </subcellularLocation>
</comment>
<feature type="signal peptide" evidence="10">
    <location>
        <begin position="1"/>
        <end position="24"/>
    </location>
</feature>
<evidence type="ECO:0000256" key="2">
    <source>
        <dbReference type="ARBA" id="ARBA00022448"/>
    </source>
</evidence>
<evidence type="ECO:0000256" key="7">
    <source>
        <dbReference type="ARBA" id="ARBA00023237"/>
    </source>
</evidence>
<evidence type="ECO:0000256" key="8">
    <source>
        <dbReference type="PROSITE-ProRule" id="PRU01360"/>
    </source>
</evidence>
<evidence type="ECO:0000256" key="10">
    <source>
        <dbReference type="SAM" id="SignalP"/>
    </source>
</evidence>
<evidence type="ECO:0000313" key="14">
    <source>
        <dbReference type="Proteomes" id="UP000659388"/>
    </source>
</evidence>
<dbReference type="SUPFAM" id="SSF49464">
    <property type="entry name" value="Carboxypeptidase regulatory domain-like"/>
    <property type="match status" value="1"/>
</dbReference>
<protein>
    <submittedName>
        <fullName evidence="13">SusC/RagA family TonB-linked outer membrane protein</fullName>
    </submittedName>
</protein>
<dbReference type="InterPro" id="IPR000531">
    <property type="entry name" value="Beta-barrel_TonB"/>
</dbReference>
<keyword evidence="6 8" id="KW-0472">Membrane</keyword>
<dbReference type="Pfam" id="PF07715">
    <property type="entry name" value="Plug"/>
    <property type="match status" value="1"/>
</dbReference>
<gene>
    <name evidence="13" type="ORF">JL102_17745</name>
</gene>
<dbReference type="SUPFAM" id="SSF56935">
    <property type="entry name" value="Porins"/>
    <property type="match status" value="1"/>
</dbReference>
<dbReference type="InterPro" id="IPR023996">
    <property type="entry name" value="TonB-dep_OMP_SusC/RagA"/>
</dbReference>
<comment type="similarity">
    <text evidence="8 9">Belongs to the TonB-dependent receptor family.</text>
</comment>
<keyword evidence="4 8" id="KW-0812">Transmembrane</keyword>
<dbReference type="Gene3D" id="2.40.170.20">
    <property type="entry name" value="TonB-dependent receptor, beta-barrel domain"/>
    <property type="match status" value="1"/>
</dbReference>
<dbReference type="InterPro" id="IPR012910">
    <property type="entry name" value="Plug_dom"/>
</dbReference>
<evidence type="ECO:0000256" key="9">
    <source>
        <dbReference type="RuleBase" id="RU003357"/>
    </source>
</evidence>
<evidence type="ECO:0000259" key="11">
    <source>
        <dbReference type="Pfam" id="PF00593"/>
    </source>
</evidence>
<dbReference type="PROSITE" id="PS52016">
    <property type="entry name" value="TONB_DEPENDENT_REC_3"/>
    <property type="match status" value="1"/>
</dbReference>
<feature type="domain" description="TonB-dependent receptor-like beta-barrel" evidence="11">
    <location>
        <begin position="419"/>
        <end position="834"/>
    </location>
</feature>
<evidence type="ECO:0000256" key="3">
    <source>
        <dbReference type="ARBA" id="ARBA00022452"/>
    </source>
</evidence>
<sequence length="1026" mass="113243">MKKCFAQLLLMQVMLFTLCVDNMAQTITGKVSTEEGELLPGVSVMVKGSSIGTVTDLGGNYTLDAGEEAALLIFSFIGYKTEEVPIQGRSLINHIMEPEATELEEVVVTALNISREKRALGYAVEQVGEATIEKSGQTNIVNALQGRVAGVTIRNSSGAPGSGADIVIRGMTSLDPNRSNRPLYVIDGVEISDDVDATSILPSSGSNSTNSASQASVANRAVDINPGDIASLTILKGAQATALYGIRAANGAIIITTKKGKKGAPQIDLHFGSGWSTVNKVPKVQRSFIDGSYASTNKRDGYFWDSWGAPVNPANDNTHDIYDDFFKTGTETNYGGSIAGASDNFNYRFSFDRLNQEGVIPKTDFEKTNFNLTTKINIAPKLEATANLMYANTGGHKPHVGDKSILSNLSYVTPMADINHYKEPYSFANNIFGGIIDHPLYLVNTNEYTDAVNRYIVGLGLKYELNEHISINYKIGTDIYSDERKRIVSNETDEGSQVDGFVVEQRNSSYAMTSNVFAQLKYDFGEKFSFSSIVGQYTYIREKDYLTTRGEGLALDGFYNLDNTINIYQANDNTKYRNAAVYGELTLGYQNYLFLSVTGRNDWSSTLPVANNSYFFPSASLSWVLSDMIMMPTALSYLKFRGSYAVVGKDASPYQTGIYFEKASNFPFGDALGFRQSTLIGDESLKPEFTNTLELGADLRLLKNRFGLNFTYYKSDLTDMILSVPISNASGASRYVTNAGSMTNEGIELNLSATPITSGDFAWDVNFNFTKQKGRVEEIDEGIEEIELYSSFGITNKYVRGGKVGDLYGYVYRRSPSGQLIINSETGYPEIDWDTLRLAGNAMPDWSAGMTNSFKYKGFELSVLLEWKHGGDVLDMGRRNSIRNGQIKETERRFEQVVFNGVNELTNEDGEVIGYEPNTTPTEITPAFYRSTTNYNYAAEVLLEDASWFRIRNISISYSFPKIWLQSIHLNSARLSFIAYNVLLSTPVKGYDPETNYFGSGSNIYGYTGLKTPATRSYSVRLNIGL</sequence>
<dbReference type="NCBIfam" id="TIGR04056">
    <property type="entry name" value="OMP_RagA_SusC"/>
    <property type="match status" value="1"/>
</dbReference>
<keyword evidence="7 8" id="KW-0998">Cell outer membrane</keyword>
<dbReference type="InterPro" id="IPR008969">
    <property type="entry name" value="CarboxyPept-like_regulatory"/>
</dbReference>
<evidence type="ECO:0000313" key="13">
    <source>
        <dbReference type="EMBL" id="MBL3657999.1"/>
    </source>
</evidence>
<keyword evidence="3 8" id="KW-1134">Transmembrane beta strand</keyword>
<accession>A0A937K0W0</accession>
<dbReference type="InterPro" id="IPR023997">
    <property type="entry name" value="TonB-dep_OMP_SusC/RagA_CS"/>
</dbReference>
<dbReference type="Gene3D" id="2.170.130.10">
    <property type="entry name" value="TonB-dependent receptor, plug domain"/>
    <property type="match status" value="1"/>
</dbReference>
<dbReference type="InterPro" id="IPR039426">
    <property type="entry name" value="TonB-dep_rcpt-like"/>
</dbReference>
<dbReference type="Proteomes" id="UP000659388">
    <property type="component" value="Unassembled WGS sequence"/>
</dbReference>
<dbReference type="InterPro" id="IPR037066">
    <property type="entry name" value="Plug_dom_sf"/>
</dbReference>
<keyword evidence="2 8" id="KW-0813">Transport</keyword>
<dbReference type="GO" id="GO:0009279">
    <property type="term" value="C:cell outer membrane"/>
    <property type="evidence" value="ECO:0007669"/>
    <property type="project" value="UniProtKB-SubCell"/>
</dbReference>
<dbReference type="EMBL" id="JAESIY010000010">
    <property type="protein sequence ID" value="MBL3657999.1"/>
    <property type="molecule type" value="Genomic_DNA"/>
</dbReference>
<proteinExistence type="inferred from homology"/>
<dbReference type="InterPro" id="IPR036942">
    <property type="entry name" value="Beta-barrel_TonB_sf"/>
</dbReference>
<organism evidence="13 14">
    <name type="scientific">Fulvivirga sediminis</name>
    <dbReference type="NCBI Taxonomy" id="2803949"/>
    <lineage>
        <taxon>Bacteria</taxon>
        <taxon>Pseudomonadati</taxon>
        <taxon>Bacteroidota</taxon>
        <taxon>Cytophagia</taxon>
        <taxon>Cytophagales</taxon>
        <taxon>Fulvivirgaceae</taxon>
        <taxon>Fulvivirga</taxon>
    </lineage>
</organism>
<dbReference type="NCBIfam" id="TIGR04057">
    <property type="entry name" value="SusC_RagA_signa"/>
    <property type="match status" value="1"/>
</dbReference>
<keyword evidence="5 9" id="KW-0798">TonB box</keyword>
<feature type="domain" description="TonB-dependent receptor plug" evidence="12">
    <location>
        <begin position="117"/>
        <end position="252"/>
    </location>
</feature>
<evidence type="ECO:0000256" key="4">
    <source>
        <dbReference type="ARBA" id="ARBA00022692"/>
    </source>
</evidence>
<keyword evidence="14" id="KW-1185">Reference proteome</keyword>
<dbReference type="Pfam" id="PF13715">
    <property type="entry name" value="CarbopepD_reg_2"/>
    <property type="match status" value="1"/>
</dbReference>
<name>A0A937K0W0_9BACT</name>
<evidence type="ECO:0000259" key="12">
    <source>
        <dbReference type="Pfam" id="PF07715"/>
    </source>
</evidence>
<dbReference type="Pfam" id="PF00593">
    <property type="entry name" value="TonB_dep_Rec_b-barrel"/>
    <property type="match status" value="1"/>
</dbReference>
<reference evidence="13" key="1">
    <citation type="submission" date="2021-01" db="EMBL/GenBank/DDBJ databases">
        <title>Fulvivirga kasyanovii gen. nov., sp nov., a novel member of the phylum Bacteroidetes isolated from seawater in a mussel farm.</title>
        <authorList>
            <person name="Zhao L.-H."/>
            <person name="Wang Z.-J."/>
        </authorList>
    </citation>
    <scope>NUCLEOTIDE SEQUENCE</scope>
    <source>
        <strain evidence="13">2943</strain>
    </source>
</reference>